<sequence>MGGVTYRTRQCSCPQGIPIPQCLTCVNYAPYVYGRRKRQAEKLE</sequence>
<dbReference type="AlphaFoldDB" id="A0A2G9US98"/>
<proteinExistence type="predicted"/>
<accession>A0A2G9US98</accession>
<reference evidence="1 2" key="1">
    <citation type="submission" date="2015-09" db="EMBL/GenBank/DDBJ databases">
        <title>Draft genome of the parasitic nematode Teladorsagia circumcincta isolate WARC Sus (inbred).</title>
        <authorList>
            <person name="Mitreva M."/>
        </authorList>
    </citation>
    <scope>NUCLEOTIDE SEQUENCE [LARGE SCALE GENOMIC DNA]</scope>
    <source>
        <strain evidence="1 2">S</strain>
    </source>
</reference>
<protein>
    <submittedName>
        <fullName evidence="1">Uncharacterized protein</fullName>
    </submittedName>
</protein>
<dbReference type="Proteomes" id="UP000230423">
    <property type="component" value="Unassembled WGS sequence"/>
</dbReference>
<name>A0A2G9US98_TELCI</name>
<organism evidence="1 2">
    <name type="scientific">Teladorsagia circumcincta</name>
    <name type="common">Brown stomach worm</name>
    <name type="synonym">Ostertagia circumcincta</name>
    <dbReference type="NCBI Taxonomy" id="45464"/>
    <lineage>
        <taxon>Eukaryota</taxon>
        <taxon>Metazoa</taxon>
        <taxon>Ecdysozoa</taxon>
        <taxon>Nematoda</taxon>
        <taxon>Chromadorea</taxon>
        <taxon>Rhabditida</taxon>
        <taxon>Rhabditina</taxon>
        <taxon>Rhabditomorpha</taxon>
        <taxon>Strongyloidea</taxon>
        <taxon>Trichostrongylidae</taxon>
        <taxon>Teladorsagia</taxon>
    </lineage>
</organism>
<evidence type="ECO:0000313" key="2">
    <source>
        <dbReference type="Proteomes" id="UP000230423"/>
    </source>
</evidence>
<evidence type="ECO:0000313" key="1">
    <source>
        <dbReference type="EMBL" id="PIO73109.1"/>
    </source>
</evidence>
<keyword evidence="2" id="KW-1185">Reference proteome</keyword>
<gene>
    <name evidence="1" type="ORF">TELCIR_04936</name>
</gene>
<dbReference type="EMBL" id="KZ345518">
    <property type="protein sequence ID" value="PIO73109.1"/>
    <property type="molecule type" value="Genomic_DNA"/>
</dbReference>